<dbReference type="Gene3D" id="3.30.710.10">
    <property type="entry name" value="Potassium Channel Kv1.1, Chain A"/>
    <property type="match status" value="1"/>
</dbReference>
<proteinExistence type="predicted"/>
<dbReference type="PANTHER" id="PTHR24410:SF21">
    <property type="entry name" value="BTB DOMAIN-CONTAINING PROTEIN"/>
    <property type="match status" value="1"/>
</dbReference>
<dbReference type="InterPro" id="IPR011705">
    <property type="entry name" value="BACK"/>
</dbReference>
<dbReference type="Gene3D" id="1.25.40.420">
    <property type="match status" value="1"/>
</dbReference>
<dbReference type="SMART" id="SM00875">
    <property type="entry name" value="BACK"/>
    <property type="match status" value="1"/>
</dbReference>
<dbReference type="Pfam" id="PF07707">
    <property type="entry name" value="BACK"/>
    <property type="match status" value="1"/>
</dbReference>
<reference evidence="2" key="1">
    <citation type="journal article" date="2021" name="Cell">
        <title>Tracing the genetic footprints of vertebrate landing in non-teleost ray-finned fishes.</title>
        <authorList>
            <person name="Bi X."/>
            <person name="Wang K."/>
            <person name="Yang L."/>
            <person name="Pan H."/>
            <person name="Jiang H."/>
            <person name="Wei Q."/>
            <person name="Fang M."/>
            <person name="Yu H."/>
            <person name="Zhu C."/>
            <person name="Cai Y."/>
            <person name="He Y."/>
            <person name="Gan X."/>
            <person name="Zeng H."/>
            <person name="Yu D."/>
            <person name="Zhu Y."/>
            <person name="Jiang H."/>
            <person name="Qiu Q."/>
            <person name="Yang H."/>
            <person name="Zhang Y.E."/>
            <person name="Wang W."/>
            <person name="Zhu M."/>
            <person name="He S."/>
            <person name="Zhang G."/>
        </authorList>
    </citation>
    <scope>NUCLEOTIDE SEQUENCE</scope>
    <source>
        <strain evidence="2">Pddl_001</strain>
    </source>
</reference>
<dbReference type="InterPro" id="IPR011333">
    <property type="entry name" value="SKP1/BTB/POZ_sf"/>
</dbReference>
<sequence>MLSSEQWPDSQEKSVALTEEELCVPHFEDFLRYFYTGTITIVSDNAVPIHMLANKYNVSNLRSSVENFMLTNLSLKGNPNPALQWKRYARLADVTGLEEACDNFIAWNMDQFMGSPEWTETEHDHLLALLQRSDLVVESEMTLLIGVINWIDHHPNQTEEILKHIRYPMIPPQDLFQYQPSEIKDQDVRSYILSQGLMAYHVNSVPIDVIKQRYDITSVAFTQRLYTSKTNGSPFKVTEYSNKDKDSCHISLSTKHFQQMFNWSINFYPKGQRPSFMMKDDNRAKVTCQLFNYVSAEQKYKHKLCILLMKFVDEVWCVRDVKTFSVVPFNQTVIDDLIPLSARGQYVCNDTMKLHFIGETFPETDDNEFLQPAKKLCFG</sequence>
<gene>
    <name evidence="2" type="primary">Btbd17_3</name>
    <name evidence="2" type="ORF">GTO93_0008166</name>
</gene>
<dbReference type="PANTHER" id="PTHR24410">
    <property type="entry name" value="HL07962P-RELATED"/>
    <property type="match status" value="1"/>
</dbReference>
<feature type="non-terminal residue" evidence="2">
    <location>
        <position position="1"/>
    </location>
</feature>
<comment type="caution">
    <text evidence="2">The sequence shown here is derived from an EMBL/GenBank/DDBJ whole genome shotgun (WGS) entry which is preliminary data.</text>
</comment>
<feature type="non-terminal residue" evidence="2">
    <location>
        <position position="379"/>
    </location>
</feature>
<evidence type="ECO:0000313" key="3">
    <source>
        <dbReference type="Proteomes" id="UP001166093"/>
    </source>
</evidence>
<accession>A0ABS2Y6N4</accession>
<dbReference type="Pfam" id="PF23651">
    <property type="entry name" value="TRAF_BTBD17"/>
    <property type="match status" value="1"/>
</dbReference>
<dbReference type="EMBL" id="JAAWVQ010115381">
    <property type="protein sequence ID" value="MBN3282175.1"/>
    <property type="molecule type" value="Genomic_DNA"/>
</dbReference>
<dbReference type="InterPro" id="IPR056184">
    <property type="entry name" value="TRAF_BTBD17"/>
</dbReference>
<dbReference type="InterPro" id="IPR051481">
    <property type="entry name" value="BTB-POZ/Galectin-3-binding"/>
</dbReference>
<feature type="domain" description="BACK" evidence="1">
    <location>
        <begin position="82"/>
        <end position="179"/>
    </location>
</feature>
<keyword evidence="3" id="KW-1185">Reference proteome</keyword>
<evidence type="ECO:0000313" key="2">
    <source>
        <dbReference type="EMBL" id="MBN3282175.1"/>
    </source>
</evidence>
<organism evidence="2 3">
    <name type="scientific">Polyodon spathula</name>
    <name type="common">North American paddlefish</name>
    <name type="synonym">Squalus spathula</name>
    <dbReference type="NCBI Taxonomy" id="7913"/>
    <lineage>
        <taxon>Eukaryota</taxon>
        <taxon>Metazoa</taxon>
        <taxon>Chordata</taxon>
        <taxon>Craniata</taxon>
        <taxon>Vertebrata</taxon>
        <taxon>Euteleostomi</taxon>
        <taxon>Actinopterygii</taxon>
        <taxon>Chondrostei</taxon>
        <taxon>Acipenseriformes</taxon>
        <taxon>Polyodontidae</taxon>
        <taxon>Polyodon</taxon>
    </lineage>
</organism>
<name>A0ABS2Y6N4_POLSP</name>
<evidence type="ECO:0000259" key="1">
    <source>
        <dbReference type="SMART" id="SM00875"/>
    </source>
</evidence>
<protein>
    <submittedName>
        <fullName evidence="2">BTBDH protein</fullName>
    </submittedName>
</protein>
<dbReference type="SUPFAM" id="SSF54695">
    <property type="entry name" value="POZ domain"/>
    <property type="match status" value="1"/>
</dbReference>
<dbReference type="InterPro" id="IPR000210">
    <property type="entry name" value="BTB/POZ_dom"/>
</dbReference>
<dbReference type="Proteomes" id="UP001166093">
    <property type="component" value="Unassembled WGS sequence"/>
</dbReference>
<dbReference type="Pfam" id="PF00651">
    <property type="entry name" value="BTB"/>
    <property type="match status" value="1"/>
</dbReference>
<dbReference type="CDD" id="cd18493">
    <property type="entry name" value="BACK_BTBD17"/>
    <property type="match status" value="1"/>
</dbReference>